<sequence length="101" mass="11913">TKSHKSFIISFSLPTKSHKSFIISFSLPTKSHKSFVELLFSKRKKTENLEKKWKRLVTNCEIITAKDYFLKKEQEDKVKNEKIVKKNLKIMMKNKTPKAPN</sequence>
<dbReference type="EMBL" id="GEDC01012230">
    <property type="protein sequence ID" value="JAS25068.1"/>
    <property type="molecule type" value="Transcribed_RNA"/>
</dbReference>
<evidence type="ECO:0000313" key="1">
    <source>
        <dbReference type="EMBL" id="JAS25068.1"/>
    </source>
</evidence>
<protein>
    <submittedName>
        <fullName evidence="1">Uncharacterized protein</fullName>
    </submittedName>
</protein>
<dbReference type="AlphaFoldDB" id="A0A1B6DHC6"/>
<proteinExistence type="predicted"/>
<feature type="non-terminal residue" evidence="1">
    <location>
        <position position="1"/>
    </location>
</feature>
<name>A0A1B6DHC6_9HEMI</name>
<reference evidence="1" key="1">
    <citation type="submission" date="2015-12" db="EMBL/GenBank/DDBJ databases">
        <title>De novo transcriptome assembly of four potential Pierce s Disease insect vectors from Arizona vineyards.</title>
        <authorList>
            <person name="Tassone E.E."/>
        </authorList>
    </citation>
    <scope>NUCLEOTIDE SEQUENCE</scope>
</reference>
<gene>
    <name evidence="1" type="ORF">g.10420</name>
</gene>
<accession>A0A1B6DHC6</accession>
<organism evidence="1">
    <name type="scientific">Clastoptera arizonana</name>
    <name type="common">Arizona spittle bug</name>
    <dbReference type="NCBI Taxonomy" id="38151"/>
    <lineage>
        <taxon>Eukaryota</taxon>
        <taxon>Metazoa</taxon>
        <taxon>Ecdysozoa</taxon>
        <taxon>Arthropoda</taxon>
        <taxon>Hexapoda</taxon>
        <taxon>Insecta</taxon>
        <taxon>Pterygota</taxon>
        <taxon>Neoptera</taxon>
        <taxon>Paraneoptera</taxon>
        <taxon>Hemiptera</taxon>
        <taxon>Auchenorrhyncha</taxon>
        <taxon>Cercopoidea</taxon>
        <taxon>Clastopteridae</taxon>
        <taxon>Clastoptera</taxon>
    </lineage>
</organism>